<proteinExistence type="predicted"/>
<organism evidence="2 3">
    <name type="scientific">Oceanimonas doudoroffii</name>
    <dbReference type="NCBI Taxonomy" id="84158"/>
    <lineage>
        <taxon>Bacteria</taxon>
        <taxon>Pseudomonadati</taxon>
        <taxon>Pseudomonadota</taxon>
        <taxon>Gammaproteobacteria</taxon>
        <taxon>Aeromonadales</taxon>
        <taxon>Aeromonadaceae</taxon>
        <taxon>Oceanimonas</taxon>
    </lineage>
</organism>
<name>A0A233RC24_9GAMM</name>
<dbReference type="OrthoDB" id="5599964at2"/>
<dbReference type="EMBL" id="NBIM01000006">
    <property type="protein sequence ID" value="OXY80939.1"/>
    <property type="molecule type" value="Genomic_DNA"/>
</dbReference>
<dbReference type="AlphaFoldDB" id="A0A233RC24"/>
<reference evidence="2 3" key="1">
    <citation type="submission" date="2017-08" db="EMBL/GenBank/DDBJ databases">
        <title>A Genome Sequence of Oceanimonas doudoroffii ATCC 27123T.</title>
        <authorList>
            <person name="Brennan M.A."/>
            <person name="Maclea K.S."/>
            <person name="Mcclelland W.D."/>
            <person name="Trachtenberg A.M."/>
        </authorList>
    </citation>
    <scope>NUCLEOTIDE SEQUENCE [LARGE SCALE GENOMIC DNA]</scope>
    <source>
        <strain evidence="2 3">ATCC 27123</strain>
    </source>
</reference>
<keyword evidence="1" id="KW-0732">Signal</keyword>
<evidence type="ECO:0000313" key="3">
    <source>
        <dbReference type="Proteomes" id="UP000242757"/>
    </source>
</evidence>
<feature type="chain" id="PRO_5012353300" evidence="1">
    <location>
        <begin position="19"/>
        <end position="147"/>
    </location>
</feature>
<sequence length="147" mass="15985">MKWVVVALALTASAEAFNNETAVFSSMSALQESVLEQQRGGFFTADTHYSIGLSMKVMINNRLAFNSNLYGLLNGQANKELIDVTGVSITPVLDAGKVGLILKSSASNIKTNATLDVNIKSPVNYHSYKAQRNVESRIRAATRRLGY</sequence>
<evidence type="ECO:0000313" key="2">
    <source>
        <dbReference type="EMBL" id="OXY80939.1"/>
    </source>
</evidence>
<accession>A0A233RC24</accession>
<comment type="caution">
    <text evidence="2">The sequence shown here is derived from an EMBL/GenBank/DDBJ whole genome shotgun (WGS) entry which is preliminary data.</text>
</comment>
<protein>
    <submittedName>
        <fullName evidence="2">Uncharacterized protein</fullName>
    </submittedName>
</protein>
<dbReference type="Proteomes" id="UP000242757">
    <property type="component" value="Unassembled WGS sequence"/>
</dbReference>
<keyword evidence="3" id="KW-1185">Reference proteome</keyword>
<feature type="signal peptide" evidence="1">
    <location>
        <begin position="1"/>
        <end position="18"/>
    </location>
</feature>
<dbReference type="RefSeq" id="WP_094201529.1">
    <property type="nucleotide sequence ID" value="NZ_NBIM01000006.1"/>
</dbReference>
<gene>
    <name evidence="2" type="ORF">B6S08_14515</name>
</gene>
<evidence type="ECO:0000256" key="1">
    <source>
        <dbReference type="SAM" id="SignalP"/>
    </source>
</evidence>